<gene>
    <name evidence="1" type="ORF">A6768_16615</name>
</gene>
<dbReference type="Proteomes" id="UP000219422">
    <property type="component" value="Chromosome"/>
</dbReference>
<sequence>MTDATTIDLRTVTLDTPVMRGEQTIASLQVRKPHGGELRGLSLSALLNLEYVALETLLTRVTIPPLIKQEVASLDPSDLIQLGSEIMDFLLPKAAKEALSPNG</sequence>
<dbReference type="InterPro" id="IPR019289">
    <property type="entry name" value="Phage_tail_E/E"/>
</dbReference>
<organism evidence="1 2">
    <name type="scientific">Sphingobium yanoikuyae</name>
    <name type="common">Sphingomonas yanoikuyae</name>
    <dbReference type="NCBI Taxonomy" id="13690"/>
    <lineage>
        <taxon>Bacteria</taxon>
        <taxon>Pseudomonadati</taxon>
        <taxon>Pseudomonadota</taxon>
        <taxon>Alphaproteobacteria</taxon>
        <taxon>Sphingomonadales</taxon>
        <taxon>Sphingomonadaceae</taxon>
        <taxon>Sphingobium</taxon>
    </lineage>
</organism>
<evidence type="ECO:0000313" key="1">
    <source>
        <dbReference type="EMBL" id="ATI81453.1"/>
    </source>
</evidence>
<accession>A0A291N281</accession>
<evidence type="ECO:0000313" key="2">
    <source>
        <dbReference type="Proteomes" id="UP000219422"/>
    </source>
</evidence>
<name>A0A291N281_SPHYA</name>
<protein>
    <submittedName>
        <fullName evidence="1">Phage tail protein</fullName>
    </submittedName>
</protein>
<dbReference type="Pfam" id="PF10109">
    <property type="entry name" value="Phage_TAC_7"/>
    <property type="match status" value="1"/>
</dbReference>
<dbReference type="RefSeq" id="WP_097384362.1">
    <property type="nucleotide sequence ID" value="NZ_CP023741.1"/>
</dbReference>
<reference evidence="1 2" key="1">
    <citation type="submission" date="2017-10" db="EMBL/GenBank/DDBJ databases">
        <title>Sphingobium yanoikuyae S72.</title>
        <authorList>
            <person name="Sanchez E."/>
            <person name="Bustos P."/>
            <person name="Mendoza P."/>
            <person name="Guo X."/>
            <person name="Mendoza A."/>
        </authorList>
    </citation>
    <scope>NUCLEOTIDE SEQUENCE [LARGE SCALE GENOMIC DNA]</scope>
    <source>
        <strain evidence="1 2">S72</strain>
    </source>
</reference>
<dbReference type="KEGG" id="sya:A6768_16615"/>
<dbReference type="AlphaFoldDB" id="A0A291N281"/>
<dbReference type="GeneID" id="57778466"/>
<proteinExistence type="predicted"/>
<dbReference type="EMBL" id="CP023741">
    <property type="protein sequence ID" value="ATI81453.1"/>
    <property type="molecule type" value="Genomic_DNA"/>
</dbReference>